<dbReference type="AlphaFoldDB" id="A0A438JZ30"/>
<evidence type="ECO:0000313" key="10">
    <source>
        <dbReference type="EMBL" id="RVX14199.1"/>
    </source>
</evidence>
<dbReference type="PANTHER" id="PTHR33228">
    <property type="entry name" value="PROTEIN GLUTAMINE DUMPER 4-RELATED"/>
    <property type="match status" value="1"/>
</dbReference>
<evidence type="ECO:0000256" key="4">
    <source>
        <dbReference type="ARBA" id="ARBA00022692"/>
    </source>
</evidence>
<evidence type="ECO:0000313" key="9">
    <source>
        <dbReference type="EMBL" id="RVW17155.1"/>
    </source>
</evidence>
<dbReference type="EMBL" id="QGNW01000022">
    <property type="protein sequence ID" value="RVX14199.1"/>
    <property type="molecule type" value="Genomic_DNA"/>
</dbReference>
<gene>
    <name evidence="10" type="ORF">CK203_011415</name>
    <name evidence="9" type="ORF">CK203_076022</name>
</gene>
<dbReference type="OrthoDB" id="770444at2759"/>
<comment type="similarity">
    <text evidence="2">Belongs to the GLUTAMINE DUMPER 1 (TC 9.B.60) family.</text>
</comment>
<keyword evidence="5" id="KW-0029">Amino-acid transport</keyword>
<protein>
    <recommendedName>
        <fullName evidence="12">Protein glutamine dumper 3</fullName>
    </recommendedName>
</protein>
<reference evidence="10 11" key="1">
    <citation type="journal article" date="2018" name="PLoS Genet.">
        <title>Population sequencing reveals clonal diversity and ancestral inbreeding in the grapevine cultivar Chardonnay.</title>
        <authorList>
            <person name="Roach M.J."/>
            <person name="Johnson D.L."/>
            <person name="Bohlmann J."/>
            <person name="van Vuuren H.J."/>
            <person name="Jones S.J."/>
            <person name="Pretorius I.S."/>
            <person name="Schmidt S.A."/>
            <person name="Borneman A.R."/>
        </authorList>
    </citation>
    <scope>NUCLEOTIDE SEQUENCE [LARGE SCALE GENOMIC DNA]</scope>
    <source>
        <strain evidence="11">cv. Chardonnay</strain>
        <strain evidence="10">I10V1</strain>
        <tissue evidence="10">Leaf</tissue>
    </source>
</reference>
<evidence type="ECO:0008006" key="12">
    <source>
        <dbReference type="Google" id="ProtNLM"/>
    </source>
</evidence>
<comment type="subcellular location">
    <subcellularLocation>
        <location evidence="1">Membrane</location>
        <topology evidence="1">Single-pass membrane protein</topology>
    </subcellularLocation>
</comment>
<accession>A0A438JZ30</accession>
<keyword evidence="3" id="KW-0813">Transport</keyword>
<evidence type="ECO:0000256" key="6">
    <source>
        <dbReference type="ARBA" id="ARBA00022989"/>
    </source>
</evidence>
<organism evidence="10 11">
    <name type="scientific">Vitis vinifera</name>
    <name type="common">Grape</name>
    <dbReference type="NCBI Taxonomy" id="29760"/>
    <lineage>
        <taxon>Eukaryota</taxon>
        <taxon>Viridiplantae</taxon>
        <taxon>Streptophyta</taxon>
        <taxon>Embryophyta</taxon>
        <taxon>Tracheophyta</taxon>
        <taxon>Spermatophyta</taxon>
        <taxon>Magnoliopsida</taxon>
        <taxon>eudicotyledons</taxon>
        <taxon>Gunneridae</taxon>
        <taxon>Pentapetalae</taxon>
        <taxon>rosids</taxon>
        <taxon>Vitales</taxon>
        <taxon>Vitaceae</taxon>
        <taxon>Viteae</taxon>
        <taxon>Vitis</taxon>
    </lineage>
</organism>
<keyword evidence="6 8" id="KW-1133">Transmembrane helix</keyword>
<dbReference type="GO" id="GO:0016020">
    <property type="term" value="C:membrane"/>
    <property type="evidence" value="ECO:0007669"/>
    <property type="project" value="UniProtKB-SubCell"/>
</dbReference>
<dbReference type="Proteomes" id="UP000288805">
    <property type="component" value="Unassembled WGS sequence"/>
</dbReference>
<evidence type="ECO:0000256" key="3">
    <source>
        <dbReference type="ARBA" id="ARBA00022448"/>
    </source>
</evidence>
<evidence type="ECO:0000256" key="8">
    <source>
        <dbReference type="SAM" id="Phobius"/>
    </source>
</evidence>
<dbReference type="Gramene" id="Vitis17g00532.t01">
    <property type="protein sequence ID" value="Vitis17g00532.t01.CDS"/>
    <property type="gene ID" value="Vitis17g00532"/>
</dbReference>
<evidence type="ECO:0000256" key="7">
    <source>
        <dbReference type="ARBA" id="ARBA00023136"/>
    </source>
</evidence>
<comment type="caution">
    <text evidence="10">The sequence shown here is derived from an EMBL/GenBank/DDBJ whole genome shotgun (WGS) entry which is preliminary data.</text>
</comment>
<dbReference type="GO" id="GO:0080143">
    <property type="term" value="P:regulation of amino acid export"/>
    <property type="evidence" value="ECO:0007669"/>
    <property type="project" value="InterPro"/>
</dbReference>
<feature type="transmembrane region" description="Helical" evidence="8">
    <location>
        <begin position="20"/>
        <end position="45"/>
    </location>
</feature>
<dbReference type="GO" id="GO:0006865">
    <property type="term" value="P:amino acid transport"/>
    <property type="evidence" value="ECO:0007669"/>
    <property type="project" value="UniProtKB-KW"/>
</dbReference>
<keyword evidence="7 8" id="KW-0472">Membrane</keyword>
<dbReference type="EMBL" id="QGNW01002581">
    <property type="protein sequence ID" value="RVW17155.1"/>
    <property type="molecule type" value="Genomic_DNA"/>
</dbReference>
<proteinExistence type="inferred from homology"/>
<sequence length="101" mass="11020">MEPPSRAPFSANHAMRWTSPITYILGGLAILFGFLFVALLILFFCSVRVQLEPSSDAMKKPAQTNGVVEDVEPKFVVIMAGDSNPTFLAKPVPSTLHSEQV</sequence>
<dbReference type="PANTHER" id="PTHR33228:SF77">
    <property type="entry name" value="PROTEIN GLUTAMINE DUMPER 2"/>
    <property type="match status" value="1"/>
</dbReference>
<evidence type="ECO:0000256" key="5">
    <source>
        <dbReference type="ARBA" id="ARBA00022970"/>
    </source>
</evidence>
<dbReference type="InterPro" id="IPR040359">
    <property type="entry name" value="GDU"/>
</dbReference>
<evidence type="ECO:0000256" key="2">
    <source>
        <dbReference type="ARBA" id="ARBA00009977"/>
    </source>
</evidence>
<name>A0A438JZ30_VITVI</name>
<keyword evidence="4 8" id="KW-0812">Transmembrane</keyword>
<evidence type="ECO:0000313" key="11">
    <source>
        <dbReference type="Proteomes" id="UP000288805"/>
    </source>
</evidence>
<evidence type="ECO:0000256" key="1">
    <source>
        <dbReference type="ARBA" id="ARBA00004167"/>
    </source>
</evidence>